<feature type="signal peptide" evidence="1">
    <location>
        <begin position="1"/>
        <end position="22"/>
    </location>
</feature>
<evidence type="ECO:0000256" key="1">
    <source>
        <dbReference type="SAM" id="SignalP"/>
    </source>
</evidence>
<keyword evidence="3" id="KW-1185">Reference proteome</keyword>
<gene>
    <name evidence="2" type="ORF">SAMN02745752_02439</name>
</gene>
<reference evidence="2 3" key="1">
    <citation type="submission" date="2016-11" db="EMBL/GenBank/DDBJ databases">
        <authorList>
            <person name="Jaros S."/>
            <person name="Januszkiewicz K."/>
            <person name="Wedrychowicz H."/>
        </authorList>
    </citation>
    <scope>NUCLEOTIDE SEQUENCE [LARGE SCALE GENOMIC DNA]</scope>
    <source>
        <strain evidence="2 3">DSM 21637</strain>
    </source>
</reference>
<dbReference type="AlphaFoldDB" id="A0A1K1YWY3"/>
<accession>A0A1K1YWY3</accession>
<evidence type="ECO:0000313" key="3">
    <source>
        <dbReference type="Proteomes" id="UP000182350"/>
    </source>
</evidence>
<dbReference type="RefSeq" id="WP_072326832.1">
    <property type="nucleotide sequence ID" value="NZ_FPJW01000009.1"/>
</dbReference>
<evidence type="ECO:0000313" key="2">
    <source>
        <dbReference type="EMBL" id="SFX66384.1"/>
    </source>
</evidence>
<name>A0A1K1YWY3_9GAMM</name>
<dbReference type="EMBL" id="FPJW01000009">
    <property type="protein sequence ID" value="SFX66384.1"/>
    <property type="molecule type" value="Genomic_DNA"/>
</dbReference>
<proteinExistence type="predicted"/>
<protein>
    <recommendedName>
        <fullName evidence="4">Lipoprotein</fullName>
    </recommendedName>
</protein>
<evidence type="ECO:0008006" key="4">
    <source>
        <dbReference type="Google" id="ProtNLM"/>
    </source>
</evidence>
<organism evidence="2 3">
    <name type="scientific">Marinospirillum alkaliphilum DSM 21637</name>
    <dbReference type="NCBI Taxonomy" id="1122209"/>
    <lineage>
        <taxon>Bacteria</taxon>
        <taxon>Pseudomonadati</taxon>
        <taxon>Pseudomonadota</taxon>
        <taxon>Gammaproteobacteria</taxon>
        <taxon>Oceanospirillales</taxon>
        <taxon>Oceanospirillaceae</taxon>
        <taxon>Marinospirillum</taxon>
    </lineage>
</organism>
<dbReference type="STRING" id="1122209.SAMN02745752_02439"/>
<sequence>MKMVFVAVLVVLLSACSSSPYKYYVEPTPIKKQSTLYKISDVNLSLTLGSGVIPEDDSFSSEAELKEQFSGYLDSSLENKGIAGREGTDYLEVVISIDYKRIFNHGGRALNKPQVSHEVTVFSEGKKLASFSKGPYTTRYGYFEDAAVNMKIATFSWGREDELRDVEMISRLIIDDLANMGL</sequence>
<dbReference type="PROSITE" id="PS51257">
    <property type="entry name" value="PROKAR_LIPOPROTEIN"/>
    <property type="match status" value="1"/>
</dbReference>
<keyword evidence="1" id="KW-0732">Signal</keyword>
<feature type="chain" id="PRO_5012453496" description="Lipoprotein" evidence="1">
    <location>
        <begin position="23"/>
        <end position="182"/>
    </location>
</feature>
<dbReference type="Proteomes" id="UP000182350">
    <property type="component" value="Unassembled WGS sequence"/>
</dbReference>